<feature type="repeat" description="ANK" evidence="3">
    <location>
        <begin position="1016"/>
        <end position="1048"/>
    </location>
</feature>
<dbReference type="InterPro" id="IPR002110">
    <property type="entry name" value="Ankyrin_rpt"/>
</dbReference>
<evidence type="ECO:0000256" key="2">
    <source>
        <dbReference type="ARBA" id="ARBA00023043"/>
    </source>
</evidence>
<evidence type="ECO:0000313" key="5">
    <source>
        <dbReference type="EMBL" id="RGP59080.1"/>
    </source>
</evidence>
<feature type="repeat" description="ANK" evidence="3">
    <location>
        <begin position="1086"/>
        <end position="1118"/>
    </location>
</feature>
<dbReference type="InterPro" id="IPR036770">
    <property type="entry name" value="Ankyrin_rpt-contain_sf"/>
</dbReference>
<dbReference type="SUPFAM" id="SSF48403">
    <property type="entry name" value="Ankyrin repeat"/>
    <property type="match status" value="3"/>
</dbReference>
<evidence type="ECO:0000259" key="4">
    <source>
        <dbReference type="Pfam" id="PF14420"/>
    </source>
</evidence>
<proteinExistence type="predicted"/>
<feature type="domain" description="Clr5" evidence="4">
    <location>
        <begin position="9"/>
        <end position="64"/>
    </location>
</feature>
<dbReference type="Proteomes" id="UP000266152">
    <property type="component" value="Unassembled WGS sequence"/>
</dbReference>
<dbReference type="PANTHER" id="PTHR24123">
    <property type="entry name" value="ANKYRIN REPEAT-CONTAINING"/>
    <property type="match status" value="1"/>
</dbReference>
<gene>
    <name evidence="5" type="ORF">FSPOR_11579</name>
</gene>
<keyword evidence="1" id="KW-0677">Repeat</keyword>
<accession>A0A395RG28</accession>
<feature type="repeat" description="ANK" evidence="3">
    <location>
        <begin position="1051"/>
        <end position="1083"/>
    </location>
</feature>
<comment type="caution">
    <text evidence="5">The sequence shown here is derived from an EMBL/GenBank/DDBJ whole genome shotgun (WGS) entry which is preliminary data.</text>
</comment>
<dbReference type="EMBL" id="PXOF01000237">
    <property type="protein sequence ID" value="RGP59080.1"/>
    <property type="molecule type" value="Genomic_DNA"/>
</dbReference>
<dbReference type="Pfam" id="PF00023">
    <property type="entry name" value="Ank"/>
    <property type="match status" value="3"/>
</dbReference>
<keyword evidence="6" id="KW-1185">Reference proteome</keyword>
<organism evidence="5 6">
    <name type="scientific">Fusarium sporotrichioides</name>
    <dbReference type="NCBI Taxonomy" id="5514"/>
    <lineage>
        <taxon>Eukaryota</taxon>
        <taxon>Fungi</taxon>
        <taxon>Dikarya</taxon>
        <taxon>Ascomycota</taxon>
        <taxon>Pezizomycotina</taxon>
        <taxon>Sordariomycetes</taxon>
        <taxon>Hypocreomycetidae</taxon>
        <taxon>Hypocreales</taxon>
        <taxon>Nectriaceae</taxon>
        <taxon>Fusarium</taxon>
    </lineage>
</organism>
<feature type="repeat" description="ANK" evidence="3">
    <location>
        <begin position="863"/>
        <end position="895"/>
    </location>
</feature>
<dbReference type="Gene3D" id="1.25.40.20">
    <property type="entry name" value="Ankyrin repeat-containing domain"/>
    <property type="match status" value="5"/>
</dbReference>
<dbReference type="InterPro" id="IPR051165">
    <property type="entry name" value="Multifunctional_ANK_Repeat"/>
</dbReference>
<feature type="repeat" description="ANK" evidence="3">
    <location>
        <begin position="485"/>
        <end position="514"/>
    </location>
</feature>
<keyword evidence="2 3" id="KW-0040">ANK repeat</keyword>
<name>A0A395RG28_FUSSP</name>
<evidence type="ECO:0000313" key="6">
    <source>
        <dbReference type="Proteomes" id="UP000266152"/>
    </source>
</evidence>
<dbReference type="PANTHER" id="PTHR24123:SF33">
    <property type="entry name" value="PROTEIN HOS4"/>
    <property type="match status" value="1"/>
</dbReference>
<evidence type="ECO:0000256" key="3">
    <source>
        <dbReference type="PROSITE-ProRule" id="PRU00023"/>
    </source>
</evidence>
<reference evidence="5 6" key="1">
    <citation type="journal article" date="2018" name="PLoS Pathog.">
        <title>Evolution of structural diversity of trichothecenes, a family of toxins produced by plant pathogenic and entomopathogenic fungi.</title>
        <authorList>
            <person name="Proctor R.H."/>
            <person name="McCormick S.P."/>
            <person name="Kim H.S."/>
            <person name="Cardoza R.E."/>
            <person name="Stanley A.M."/>
            <person name="Lindo L."/>
            <person name="Kelly A."/>
            <person name="Brown D.W."/>
            <person name="Lee T."/>
            <person name="Vaughan M.M."/>
            <person name="Alexander N.J."/>
            <person name="Busman M."/>
            <person name="Gutierrez S."/>
        </authorList>
    </citation>
    <scope>NUCLEOTIDE SEQUENCE [LARGE SCALE GENOMIC DNA]</scope>
    <source>
        <strain evidence="5 6">NRRL 3299</strain>
    </source>
</reference>
<dbReference type="Pfam" id="PF14420">
    <property type="entry name" value="Clr5"/>
    <property type="match status" value="1"/>
</dbReference>
<dbReference type="STRING" id="5514.A0A395RG28"/>
<feature type="repeat" description="ANK" evidence="3">
    <location>
        <begin position="426"/>
        <end position="458"/>
    </location>
</feature>
<sequence>MFRAPRIPDDQWEAHKDIIKSLYLDEKKPKTIKEIQKFMSETHQFHATEKQYIRKVTVNWKLRKNATKEEWEQASVLVLKRKAEGKLTELTIHGKIIPDKKRKKETRRYAPKSLISARTPPTANRNITHFTIPWLHLQARFISPALRDGAYSMLNGAVESIQRSIVSSSSSPQSQAAIRSLKTSLLRSNEVGGTLGLNLDATLPDVLTLLEEQIPFSHSHQTELQNQQAPISGPWSRLFLSLVFLSSNDRLQEDALVNFLRLAISCGFLRDLNKALSIQGSTIKLFSVAVLSAALGIPGEEGFQLVRCLLQQGVNPNSVYSSQTPLWRAVRSEDKATVQLLLDHGANPSASFPSLRLRGQWSLDSYGSKALAKELIQKQDDILRETERGGEFFLSTPIFLAVRAEDEFRVRNLLQDGADPNSLDPECLSLLHVAVERENSAMINLLIEFGADPDFFCRAETMEALMLILPKVFNLDSYRFYPISTPLQLAAMRGKLHAVRQLLKAGTNPDDTTNLDVLSNRGDNFYEYPIALTALQLASMYNNYEMVKVLLEAGAGVDTRHTMQSTALQYSCDWGLKDATKRKIIDLLLEWGADVNASPKQGNGKTALETAVGVGDIDLVKMLLRKDATCSNLPSFLKAAVCSGSMDLVYFVLDHFSKAGLYAVDMAGDWSECLETAARNGNVRLLKIVLDLCVNKSTNSYEKHVIDAVEVAVECSKTEMLNHLLMSNINLNADGRACRILCKAIESRGGESNSCFALLMSEFTALGLDLDEPLPGDVTPLCTAICFGDWVATQHLIFSGVDVNKPSLRYGYPWLRTDDETRNDTPKPPILQAIRGSIYDDDEVCLVALLIANGANVGRLIDEHDTALLIALESEKYEVAETLLKHGANPNVEDPETGIDAFDCIFKNRRWPSFSTFKSLVDHGFQVEVEAKRGVLIRIIAETCKYCDEFADPDKWDSLAPVIPLLIDAGAEVNAGPTEKYPLTALQYGMNANHKELITILLNAGADIHAPAFWKRGKTSLQAACHGGDLELVRDLVAQGVDMNAQPASHYGATALQFAAMKGYFKIVIFLLENGALINAPVALVEGRTALQGAAEHGRLDMIYLLLENDQDVGLEKRCQEAARFAEAESRFEIAQILREYRKV</sequence>
<protein>
    <recommendedName>
        <fullName evidence="4">Clr5 domain-containing protein</fullName>
    </recommendedName>
</protein>
<dbReference type="SMART" id="SM00248">
    <property type="entry name" value="ANK"/>
    <property type="match status" value="15"/>
</dbReference>
<dbReference type="PROSITE" id="PS50088">
    <property type="entry name" value="ANK_REPEAT"/>
    <property type="match status" value="9"/>
</dbReference>
<dbReference type="AlphaFoldDB" id="A0A395RG28"/>
<dbReference type="Pfam" id="PF12796">
    <property type="entry name" value="Ank_2"/>
    <property type="match status" value="2"/>
</dbReference>
<evidence type="ECO:0000256" key="1">
    <source>
        <dbReference type="ARBA" id="ARBA00022737"/>
    </source>
</evidence>
<feature type="repeat" description="ANK" evidence="3">
    <location>
        <begin position="530"/>
        <end position="562"/>
    </location>
</feature>
<dbReference type="PROSITE" id="PS50297">
    <property type="entry name" value="ANK_REP_REGION"/>
    <property type="match status" value="8"/>
</dbReference>
<feature type="repeat" description="ANK" evidence="3">
    <location>
        <begin position="603"/>
        <end position="628"/>
    </location>
</feature>
<dbReference type="InterPro" id="IPR025676">
    <property type="entry name" value="Clr5_dom"/>
</dbReference>
<feature type="repeat" description="ANK" evidence="3">
    <location>
        <begin position="321"/>
        <end position="353"/>
    </location>
</feature>